<evidence type="ECO:0000313" key="2">
    <source>
        <dbReference type="EMBL" id="KAJ8339548.1"/>
    </source>
</evidence>
<dbReference type="AlphaFoldDB" id="A0A9Q1EIQ6"/>
<feature type="compositionally biased region" description="Polar residues" evidence="1">
    <location>
        <begin position="93"/>
        <end position="106"/>
    </location>
</feature>
<proteinExistence type="predicted"/>
<dbReference type="EMBL" id="JAINUF010000017">
    <property type="protein sequence ID" value="KAJ8339548.1"/>
    <property type="molecule type" value="Genomic_DNA"/>
</dbReference>
<evidence type="ECO:0000256" key="1">
    <source>
        <dbReference type="SAM" id="MobiDB-lite"/>
    </source>
</evidence>
<organism evidence="2 3">
    <name type="scientific">Synaphobranchus kaupii</name>
    <name type="common">Kaup's arrowtooth eel</name>
    <dbReference type="NCBI Taxonomy" id="118154"/>
    <lineage>
        <taxon>Eukaryota</taxon>
        <taxon>Metazoa</taxon>
        <taxon>Chordata</taxon>
        <taxon>Craniata</taxon>
        <taxon>Vertebrata</taxon>
        <taxon>Euteleostomi</taxon>
        <taxon>Actinopterygii</taxon>
        <taxon>Neopterygii</taxon>
        <taxon>Teleostei</taxon>
        <taxon>Anguilliformes</taxon>
        <taxon>Synaphobranchidae</taxon>
        <taxon>Synaphobranchus</taxon>
    </lineage>
</organism>
<sequence length="170" mass="18413">MQRNVRTNKRSVQRAQKAPDESGGFRRMPSTSARNDERLSALGPRYRRFLAPLNKTAVEKLLSQPTVAPHAHITQRGPACTLPKLRGAVSFATKTSSLNQPDSSSAVEDGSRGEVGAVTALSSRLKAPPARSRIVSEYRFPYPLLTSRQQAVPNAAELNCVTPAVVHAAK</sequence>
<feature type="region of interest" description="Disordered" evidence="1">
    <location>
        <begin position="93"/>
        <end position="113"/>
    </location>
</feature>
<protein>
    <submittedName>
        <fullName evidence="2">Uncharacterized protein</fullName>
    </submittedName>
</protein>
<gene>
    <name evidence="2" type="ORF">SKAU_G00363340</name>
</gene>
<accession>A0A9Q1EIQ6</accession>
<reference evidence="2" key="1">
    <citation type="journal article" date="2023" name="Science">
        <title>Genome structures resolve the early diversification of teleost fishes.</title>
        <authorList>
            <person name="Parey E."/>
            <person name="Louis A."/>
            <person name="Montfort J."/>
            <person name="Bouchez O."/>
            <person name="Roques C."/>
            <person name="Iampietro C."/>
            <person name="Lluch J."/>
            <person name="Castinel A."/>
            <person name="Donnadieu C."/>
            <person name="Desvignes T."/>
            <person name="Floi Bucao C."/>
            <person name="Jouanno E."/>
            <person name="Wen M."/>
            <person name="Mejri S."/>
            <person name="Dirks R."/>
            <person name="Jansen H."/>
            <person name="Henkel C."/>
            <person name="Chen W.J."/>
            <person name="Zahm M."/>
            <person name="Cabau C."/>
            <person name="Klopp C."/>
            <person name="Thompson A.W."/>
            <person name="Robinson-Rechavi M."/>
            <person name="Braasch I."/>
            <person name="Lecointre G."/>
            <person name="Bobe J."/>
            <person name="Postlethwait J.H."/>
            <person name="Berthelot C."/>
            <person name="Roest Crollius H."/>
            <person name="Guiguen Y."/>
        </authorList>
    </citation>
    <scope>NUCLEOTIDE SEQUENCE</scope>
    <source>
        <strain evidence="2">WJC10195</strain>
    </source>
</reference>
<keyword evidence="3" id="KW-1185">Reference proteome</keyword>
<feature type="compositionally biased region" description="Basic residues" evidence="1">
    <location>
        <begin position="1"/>
        <end position="12"/>
    </location>
</feature>
<dbReference type="Proteomes" id="UP001152622">
    <property type="component" value="Chromosome 17"/>
</dbReference>
<comment type="caution">
    <text evidence="2">The sequence shown here is derived from an EMBL/GenBank/DDBJ whole genome shotgun (WGS) entry which is preliminary data.</text>
</comment>
<name>A0A9Q1EIQ6_SYNKA</name>
<feature type="region of interest" description="Disordered" evidence="1">
    <location>
        <begin position="1"/>
        <end position="41"/>
    </location>
</feature>
<evidence type="ECO:0000313" key="3">
    <source>
        <dbReference type="Proteomes" id="UP001152622"/>
    </source>
</evidence>